<dbReference type="AlphaFoldDB" id="A0A847UGG0"/>
<dbReference type="RefSeq" id="WP_170094265.1">
    <property type="nucleotide sequence ID" value="NZ_WOYG01000001.1"/>
</dbReference>
<reference evidence="2" key="1">
    <citation type="submission" date="2019-12" db="EMBL/GenBank/DDBJ databases">
        <title>Whole-genome sequence of Halomicrobium mukohataei pws1.</title>
        <authorList>
            <person name="Verma D.K."/>
            <person name="Gopal K."/>
            <person name="Prasad E.S."/>
        </authorList>
    </citation>
    <scope>NUCLEOTIDE SEQUENCE</scope>
    <source>
        <strain evidence="2">Pws1</strain>
    </source>
</reference>
<protein>
    <recommendedName>
        <fullName evidence="4">Acc operon protein</fullName>
    </recommendedName>
</protein>
<feature type="region of interest" description="Disordered" evidence="1">
    <location>
        <begin position="90"/>
        <end position="112"/>
    </location>
</feature>
<organism evidence="2 3">
    <name type="scientific">Halomicrobium mukohataei</name>
    <dbReference type="NCBI Taxonomy" id="57705"/>
    <lineage>
        <taxon>Archaea</taxon>
        <taxon>Methanobacteriati</taxon>
        <taxon>Methanobacteriota</taxon>
        <taxon>Stenosarchaea group</taxon>
        <taxon>Halobacteria</taxon>
        <taxon>Halobacteriales</taxon>
        <taxon>Haloarculaceae</taxon>
        <taxon>Halomicrobium</taxon>
    </lineage>
</organism>
<dbReference type="InterPro" id="IPR058335">
    <property type="entry name" value="PccX"/>
</dbReference>
<evidence type="ECO:0000313" key="3">
    <source>
        <dbReference type="Proteomes" id="UP000608662"/>
    </source>
</evidence>
<evidence type="ECO:0008006" key="4">
    <source>
        <dbReference type="Google" id="ProtNLM"/>
    </source>
</evidence>
<feature type="compositionally biased region" description="Basic and acidic residues" evidence="1">
    <location>
        <begin position="95"/>
        <end position="105"/>
    </location>
</feature>
<feature type="compositionally biased region" description="Acidic residues" evidence="1">
    <location>
        <begin position="1"/>
        <end position="18"/>
    </location>
</feature>
<dbReference type="EMBL" id="WOYG01000001">
    <property type="protein sequence ID" value="NLV10584.1"/>
    <property type="molecule type" value="Genomic_DNA"/>
</dbReference>
<sequence>MSSLESTDDEEAVEDADETTVTVTAGDRELDVSLPDDASASEAAAIASAISAHVTDRQRAGAAAAAAASDSEPEYANEWVLEGRLERFGKRRRPQRVERGDEWKAAGRSFYR</sequence>
<accession>A0A847UGG0</accession>
<dbReference type="Proteomes" id="UP000608662">
    <property type="component" value="Unassembled WGS sequence"/>
</dbReference>
<dbReference type="Pfam" id="PF26062">
    <property type="entry name" value="DUF8022"/>
    <property type="match status" value="1"/>
</dbReference>
<evidence type="ECO:0000313" key="2">
    <source>
        <dbReference type="EMBL" id="NLV10584.1"/>
    </source>
</evidence>
<feature type="region of interest" description="Disordered" evidence="1">
    <location>
        <begin position="1"/>
        <end position="36"/>
    </location>
</feature>
<dbReference type="OrthoDB" id="240700at2157"/>
<name>A0A847UGG0_9EURY</name>
<comment type="caution">
    <text evidence="2">The sequence shown here is derived from an EMBL/GenBank/DDBJ whole genome shotgun (WGS) entry which is preliminary data.</text>
</comment>
<proteinExistence type="predicted"/>
<gene>
    <name evidence="2" type="ORF">GOC74_11675</name>
</gene>
<evidence type="ECO:0000256" key="1">
    <source>
        <dbReference type="SAM" id="MobiDB-lite"/>
    </source>
</evidence>